<evidence type="ECO:0000313" key="2">
    <source>
        <dbReference type="EMBL" id="GJT76371.1"/>
    </source>
</evidence>
<evidence type="ECO:0000313" key="3">
    <source>
        <dbReference type="Proteomes" id="UP001151760"/>
    </source>
</evidence>
<protein>
    <submittedName>
        <fullName evidence="2">Uncharacterized protein</fullName>
    </submittedName>
</protein>
<feature type="compositionally biased region" description="Acidic residues" evidence="1">
    <location>
        <begin position="113"/>
        <end position="123"/>
    </location>
</feature>
<dbReference type="Proteomes" id="UP001151760">
    <property type="component" value="Unassembled WGS sequence"/>
</dbReference>
<dbReference type="EMBL" id="BQNB010018618">
    <property type="protein sequence ID" value="GJT76371.1"/>
    <property type="molecule type" value="Genomic_DNA"/>
</dbReference>
<feature type="region of interest" description="Disordered" evidence="1">
    <location>
        <begin position="45"/>
        <end position="150"/>
    </location>
</feature>
<proteinExistence type="predicted"/>
<accession>A0ABQ5GL88</accession>
<gene>
    <name evidence="2" type="ORF">Tco_1043096</name>
</gene>
<keyword evidence="3" id="KW-1185">Reference proteome</keyword>
<reference evidence="2" key="2">
    <citation type="submission" date="2022-01" db="EMBL/GenBank/DDBJ databases">
        <authorList>
            <person name="Yamashiro T."/>
            <person name="Shiraishi A."/>
            <person name="Satake H."/>
            <person name="Nakayama K."/>
        </authorList>
    </citation>
    <scope>NUCLEOTIDE SEQUENCE</scope>
</reference>
<evidence type="ECO:0000256" key="1">
    <source>
        <dbReference type="SAM" id="MobiDB-lite"/>
    </source>
</evidence>
<reference evidence="2" key="1">
    <citation type="journal article" date="2022" name="Int. J. Mol. Sci.">
        <title>Draft Genome of Tanacetum Coccineum: Genomic Comparison of Closely Related Tanacetum-Family Plants.</title>
        <authorList>
            <person name="Yamashiro T."/>
            <person name="Shiraishi A."/>
            <person name="Nakayama K."/>
            <person name="Satake H."/>
        </authorList>
    </citation>
    <scope>NUCLEOTIDE SEQUENCE</scope>
</reference>
<comment type="caution">
    <text evidence="2">The sequence shown here is derived from an EMBL/GenBank/DDBJ whole genome shotgun (WGS) entry which is preliminary data.</text>
</comment>
<organism evidence="2 3">
    <name type="scientific">Tanacetum coccineum</name>
    <dbReference type="NCBI Taxonomy" id="301880"/>
    <lineage>
        <taxon>Eukaryota</taxon>
        <taxon>Viridiplantae</taxon>
        <taxon>Streptophyta</taxon>
        <taxon>Embryophyta</taxon>
        <taxon>Tracheophyta</taxon>
        <taxon>Spermatophyta</taxon>
        <taxon>Magnoliopsida</taxon>
        <taxon>eudicotyledons</taxon>
        <taxon>Gunneridae</taxon>
        <taxon>Pentapetalae</taxon>
        <taxon>asterids</taxon>
        <taxon>campanulids</taxon>
        <taxon>Asterales</taxon>
        <taxon>Asteraceae</taxon>
        <taxon>Asteroideae</taxon>
        <taxon>Anthemideae</taxon>
        <taxon>Anthemidinae</taxon>
        <taxon>Tanacetum</taxon>
    </lineage>
</organism>
<name>A0ABQ5GL88_9ASTR</name>
<sequence length="233" mass="26193">MFRRSYAFELETLKKEKVDVTRGKGIELLSQVALNEDAQFKEVQRKNMRDFHKNHPSSSGAVKIIPSVTSKGTGVKPEVPDVTEEESSENNENKSDSEHKKDENDSDSKFDQEENEEDKEEEEVVKTPSNNSDDEDETKITDKAEGNEDEEMGYTTVIEDAHVILSTVPQKTKVPVSSSSHSSDLAAKFLNFLDIPTTEAELVLSKGCYVIMKVSSKQLHTLMYHVVVTLDLH</sequence>
<feature type="compositionally biased region" description="Basic and acidic residues" evidence="1">
    <location>
        <begin position="91"/>
        <end position="112"/>
    </location>
</feature>